<organism evidence="1 2">
    <name type="scientific">Neofusicoccum parvum</name>
    <dbReference type="NCBI Taxonomy" id="310453"/>
    <lineage>
        <taxon>Eukaryota</taxon>
        <taxon>Fungi</taxon>
        <taxon>Dikarya</taxon>
        <taxon>Ascomycota</taxon>
        <taxon>Pezizomycotina</taxon>
        <taxon>Dothideomycetes</taxon>
        <taxon>Dothideomycetes incertae sedis</taxon>
        <taxon>Botryosphaeriales</taxon>
        <taxon>Botryosphaeriaceae</taxon>
        <taxon>Neofusicoccum</taxon>
    </lineage>
</organism>
<name>A0ACB5RU85_9PEZI</name>
<accession>A0ACB5RU85</accession>
<dbReference type="Proteomes" id="UP001165186">
    <property type="component" value="Unassembled WGS sequence"/>
</dbReference>
<comment type="caution">
    <text evidence="1">The sequence shown here is derived from an EMBL/GenBank/DDBJ whole genome shotgun (WGS) entry which is preliminary data.</text>
</comment>
<evidence type="ECO:0000313" key="2">
    <source>
        <dbReference type="Proteomes" id="UP001165186"/>
    </source>
</evidence>
<evidence type="ECO:0000313" key="1">
    <source>
        <dbReference type="EMBL" id="GME23716.1"/>
    </source>
</evidence>
<sequence>MSQATRARGDAAEAEKTSATGLSSDDEPPTEQTVHDNDVPDGGVIAWIQVAAGHLVVFNCWGYISSFGFFQRYYVDELGLSSVQASWVGSVQMFLVFLLGAFSGRALDAGHFRFAVVLGCFLQVFGAAMVSLADRFWQIFLAQGLCSGIGHGILFSPVISLLSTYFRRRRVMAVSLAACGAATGGMVFPAIAYACLPSIGFGWTVRIMALVVLVNSIFIVLVTRTRVAPRKAGPLFELAAFKELPYTLFTVGCFIELWGLYFAYFFINLYARHYFDYSQRDSLVLLLVMNGIGVVGRVAPAVLADRHFGPLKVFIAVVAMSGILLLCWIGVSSRVSLFVWAAFYGFFANAVQSQFPASAGLFALNDMRKAGSRVGMVFSVVSISCLTGPPISARLVALNGGNYLYAQIFGGVAMLVGALVLAVAAYKLREK</sequence>
<dbReference type="EMBL" id="BSXG01000008">
    <property type="protein sequence ID" value="GME23716.1"/>
    <property type="molecule type" value="Genomic_DNA"/>
</dbReference>
<proteinExistence type="predicted"/>
<keyword evidence="2" id="KW-1185">Reference proteome</keyword>
<gene>
    <name evidence="1" type="primary">g8258</name>
    <name evidence="1" type="ORF">NpPPO83_00008258</name>
</gene>
<protein>
    <submittedName>
        <fullName evidence="1">Major facilitator superfamily</fullName>
    </submittedName>
</protein>
<reference evidence="1" key="1">
    <citation type="submission" date="2024-09" db="EMBL/GenBank/DDBJ databases">
        <title>Draft Genome Sequences of Neofusicoccum parvum.</title>
        <authorList>
            <person name="Ashida A."/>
            <person name="Camagna M."/>
            <person name="Tanaka A."/>
            <person name="Takemoto D."/>
        </authorList>
    </citation>
    <scope>NUCLEOTIDE SEQUENCE</scope>
    <source>
        <strain evidence="1">PPO83</strain>
    </source>
</reference>